<comment type="caution">
    <text evidence="1">The sequence shown here is derived from an EMBL/GenBank/DDBJ whole genome shotgun (WGS) entry which is preliminary data.</text>
</comment>
<gene>
    <name evidence="1" type="ORF">KIN20_014456</name>
</gene>
<reference evidence="1" key="1">
    <citation type="submission" date="2021-06" db="EMBL/GenBank/DDBJ databases">
        <title>Parelaphostrongylus tenuis whole genome reference sequence.</title>
        <authorList>
            <person name="Garwood T.J."/>
            <person name="Larsen P.A."/>
            <person name="Fountain-Jones N.M."/>
            <person name="Garbe J.R."/>
            <person name="Macchietto M.G."/>
            <person name="Kania S.A."/>
            <person name="Gerhold R.W."/>
            <person name="Richards J.E."/>
            <person name="Wolf T.M."/>
        </authorList>
    </citation>
    <scope>NUCLEOTIDE SEQUENCE</scope>
    <source>
        <strain evidence="1">MNPRO001-30</strain>
        <tissue evidence="1">Meninges</tissue>
    </source>
</reference>
<name>A0AAD5MDR0_PARTN</name>
<sequence>MDGENSLNRPIAEWLMLTAMLEESTTDRRTTDVIKTWMVLFEKRRVGDSEDEIMFLSSLAKVLAKKGSHLTECFAASEIEALHRYLLVTFVMLSELEYSSKLFEGAIKFVAKTASDDEMFEIFEFCFYELAQTLRGRFGILEIFLRDPCSSVGHKIESVMPTICAQLSYQLNSHVLSNAAGDFLAALVVRFPTSPDLMLLFIRNITHHVKSIHWNVLRWIGRIQVTRGSAEFLLSVRRAVSRLFQSSGIDDDLWPPCSWETEDVSCINPQLDDEEGEGGEVLWHDDLVLNAYLQLTSILNQRFGIRPSCNDPMIQSGMKWHLPEIRMIAFHLWTTCLEVLEDPKYHSVLEEFIICNASSSLTSLREAVNAVFISCKMSPEGETEYLKEFNNLQSKEGTQLEISYLPEEIRGATLPLPSPQSARETLEECLKISGSCDLKSCPEFDVLYANLDKAGWDQRLFARYVIDLIDLVRSHEDVRTSLKVISESVARCRLKVVVNYGCSVIDEILSTHRHDQSFFCLADHLYGWAINQLIDKKAESRTLALSRILWSTCEKFEVLLGSCFETFRTTLNHGSLDKRVHQRVLKTLKLFTSRADCKLPDDLVDFLFWHCIDVQTQSDFLLRSAATILFVPAFYIVSRRTKFWNGLIKRCSSLTTLPSLQRILLLSFLSRLSLGHVDCYSAPVLQSIHSLLVSLIDLLKVTPDLRERRFCLEILVAMSPVAAHEEMVKLLKKSHLDRVSRVDYDFLVSTIRRHYEGTNVIEDREVPHDLLQSPFVKIITKCETCDPGDGLRELNQMFSCVEPHSAELSLQAIAMAMTRIAKNMGRME</sequence>
<dbReference type="Proteomes" id="UP001196413">
    <property type="component" value="Unassembled WGS sequence"/>
</dbReference>
<dbReference type="InterPro" id="IPR016024">
    <property type="entry name" value="ARM-type_fold"/>
</dbReference>
<dbReference type="SUPFAM" id="SSF48371">
    <property type="entry name" value="ARM repeat"/>
    <property type="match status" value="1"/>
</dbReference>
<evidence type="ECO:0000313" key="1">
    <source>
        <dbReference type="EMBL" id="KAJ1356715.1"/>
    </source>
</evidence>
<protein>
    <submittedName>
        <fullName evidence="1">Uncharacterized protein</fullName>
    </submittedName>
</protein>
<evidence type="ECO:0000313" key="2">
    <source>
        <dbReference type="Proteomes" id="UP001196413"/>
    </source>
</evidence>
<dbReference type="AlphaFoldDB" id="A0AAD5MDR0"/>
<keyword evidence="2" id="KW-1185">Reference proteome</keyword>
<proteinExistence type="predicted"/>
<accession>A0AAD5MDR0</accession>
<organism evidence="1 2">
    <name type="scientific">Parelaphostrongylus tenuis</name>
    <name type="common">Meningeal worm</name>
    <dbReference type="NCBI Taxonomy" id="148309"/>
    <lineage>
        <taxon>Eukaryota</taxon>
        <taxon>Metazoa</taxon>
        <taxon>Ecdysozoa</taxon>
        <taxon>Nematoda</taxon>
        <taxon>Chromadorea</taxon>
        <taxon>Rhabditida</taxon>
        <taxon>Rhabditina</taxon>
        <taxon>Rhabditomorpha</taxon>
        <taxon>Strongyloidea</taxon>
        <taxon>Metastrongylidae</taxon>
        <taxon>Parelaphostrongylus</taxon>
    </lineage>
</organism>
<dbReference type="EMBL" id="JAHQIW010002869">
    <property type="protein sequence ID" value="KAJ1356715.1"/>
    <property type="molecule type" value="Genomic_DNA"/>
</dbReference>